<accession>A0A8A7KAN9</accession>
<evidence type="ECO:0000313" key="2">
    <source>
        <dbReference type="EMBL" id="QTL96598.1"/>
    </source>
</evidence>
<dbReference type="Gene3D" id="3.30.420.480">
    <property type="entry name" value="Domain of unknown function (DUF4445)"/>
    <property type="match status" value="1"/>
</dbReference>
<dbReference type="CDD" id="cd00207">
    <property type="entry name" value="fer2"/>
    <property type="match status" value="1"/>
</dbReference>
<dbReference type="RefSeq" id="WP_230868315.1">
    <property type="nucleotide sequence ID" value="NZ_CP046640.1"/>
</dbReference>
<dbReference type="PANTHER" id="PTHR42895">
    <property type="entry name" value="IRON-SULFUR CLUSTER-BINDING PROTEIN-RELATED"/>
    <property type="match status" value="1"/>
</dbReference>
<dbReference type="Gene3D" id="3.10.20.30">
    <property type="match status" value="1"/>
</dbReference>
<reference evidence="2" key="1">
    <citation type="submission" date="2019-12" db="EMBL/GenBank/DDBJ databases">
        <authorList>
            <person name="zhang j."/>
            <person name="sun C.M."/>
        </authorList>
    </citation>
    <scope>NUCLEOTIDE SEQUENCE</scope>
    <source>
        <strain evidence="2">NS-1</strain>
    </source>
</reference>
<gene>
    <name evidence="2" type="ORF">GM661_00725</name>
</gene>
<keyword evidence="3" id="KW-1185">Reference proteome</keyword>
<dbReference type="Proteomes" id="UP000665020">
    <property type="component" value="Chromosome"/>
</dbReference>
<dbReference type="EMBL" id="CP046640">
    <property type="protein sequence ID" value="QTL96598.1"/>
    <property type="molecule type" value="Genomic_DNA"/>
</dbReference>
<dbReference type="SUPFAM" id="SSF54292">
    <property type="entry name" value="2Fe-2S ferredoxin-like"/>
    <property type="match status" value="1"/>
</dbReference>
<dbReference type="AlphaFoldDB" id="A0A8A7KAN9"/>
<name>A0A8A7KAN9_9FIRM</name>
<dbReference type="Pfam" id="PF17651">
    <property type="entry name" value="Raco_middle"/>
    <property type="match status" value="1"/>
</dbReference>
<dbReference type="Pfam" id="PF14574">
    <property type="entry name" value="RACo_C_ter"/>
    <property type="match status" value="1"/>
</dbReference>
<dbReference type="InterPro" id="IPR027980">
    <property type="entry name" value="RACo_C"/>
</dbReference>
<dbReference type="Pfam" id="PF00111">
    <property type="entry name" value="Fer2"/>
    <property type="match status" value="1"/>
</dbReference>
<protein>
    <submittedName>
        <fullName evidence="2">DUF4445 domain-containing protein</fullName>
    </submittedName>
</protein>
<dbReference type="PANTHER" id="PTHR42895:SF2">
    <property type="entry name" value="IRON-SULFUR CLUSTER PROTEIN"/>
    <property type="match status" value="1"/>
</dbReference>
<sequence>MKKKVTVQTSAKKIVLETDKGVNLLHLLRENNINITSPCGGNRSCGKCKVRVKEGRDKLTGPELKLLTEDEIRMGYRLACALTIIDDLEIELLEEGKLEIVTEGVEFKIDFNPPLKVHKLLDYESDEENTLSHLDILYRETSTDNIDLVLLKEIPEIAEEKEVSLLKYRNKIISLNKGSIKKVFGLAVDIGTTTVAVYLINILTGEGLDVASFHNPQKRYGADVISRINYVQSDNEKLKEMQGVLITGLNQGIKDLCSRNRLESSDIYLMTVVGNTVMSHLLLGINPASLARAPYRPIFTNSLEISPFEIGLEINRRGIIQVLSAVSSYVGSDIIADLLVTDFSSEQWNLLIDIGTNGEIVLGNKQQILACSAAAGSAFEGANITFGTAGVPGAIFSFSITEGGEFSYETIATEPPVGICGSGLIDLVAEMIKNDILTGTGMFNENPAENILNKIKTYKGMKALEIVEVDSTAINRPILLTQKDVRELQLAKGAIAAGINILLKEAGILYQDIEKIYLAGGFGSFIKPSSACKIGLLPKDMEDKIIKIGNGAGLGARSYLLDKTQREKTTSLLARIEYLELSLRKDFQEEFMKSMEF</sequence>
<dbReference type="InterPro" id="IPR042259">
    <property type="entry name" value="Raco-like_middle_sf"/>
</dbReference>
<evidence type="ECO:0000313" key="3">
    <source>
        <dbReference type="Proteomes" id="UP000665020"/>
    </source>
</evidence>
<organism evidence="2 3">
    <name type="scientific">Iocasia fonsfrigidae</name>
    <dbReference type="NCBI Taxonomy" id="2682810"/>
    <lineage>
        <taxon>Bacteria</taxon>
        <taxon>Bacillati</taxon>
        <taxon>Bacillota</taxon>
        <taxon>Clostridia</taxon>
        <taxon>Halanaerobiales</taxon>
        <taxon>Halanaerobiaceae</taxon>
        <taxon>Iocasia</taxon>
    </lineage>
</organism>
<proteinExistence type="predicted"/>
<dbReference type="InterPro" id="IPR012675">
    <property type="entry name" value="Beta-grasp_dom_sf"/>
</dbReference>
<dbReference type="InterPro" id="IPR052911">
    <property type="entry name" value="Corrinoid_activation_enz"/>
</dbReference>
<dbReference type="InterPro" id="IPR001041">
    <property type="entry name" value="2Fe-2S_ferredoxin-type"/>
</dbReference>
<dbReference type="InterPro" id="IPR041414">
    <property type="entry name" value="Raco-like_middle"/>
</dbReference>
<dbReference type="PROSITE" id="PS51085">
    <property type="entry name" value="2FE2S_FER_2"/>
    <property type="match status" value="1"/>
</dbReference>
<evidence type="ECO:0000259" key="1">
    <source>
        <dbReference type="PROSITE" id="PS51085"/>
    </source>
</evidence>
<dbReference type="InterPro" id="IPR036010">
    <property type="entry name" value="2Fe-2S_ferredoxin-like_sf"/>
</dbReference>
<dbReference type="KEGG" id="ifn:GM661_00725"/>
<dbReference type="GO" id="GO:0051536">
    <property type="term" value="F:iron-sulfur cluster binding"/>
    <property type="evidence" value="ECO:0007669"/>
    <property type="project" value="InterPro"/>
</dbReference>
<feature type="domain" description="2Fe-2S ferredoxin-type" evidence="1">
    <location>
        <begin position="3"/>
        <end position="96"/>
    </location>
</feature>